<dbReference type="EMBL" id="KB445817">
    <property type="protein sequence ID" value="EMD31578.1"/>
    <property type="molecule type" value="Genomic_DNA"/>
</dbReference>
<dbReference type="OrthoDB" id="2758200at2759"/>
<name>M2Q451_CERS8</name>
<keyword evidence="2" id="KW-1133">Transmembrane helix</keyword>
<evidence type="ECO:0000256" key="1">
    <source>
        <dbReference type="SAM" id="MobiDB-lite"/>
    </source>
</evidence>
<dbReference type="Proteomes" id="UP000016930">
    <property type="component" value="Unassembled WGS sequence"/>
</dbReference>
<feature type="region of interest" description="Disordered" evidence="1">
    <location>
        <begin position="190"/>
        <end position="277"/>
    </location>
</feature>
<proteinExistence type="predicted"/>
<evidence type="ECO:0000313" key="4">
    <source>
        <dbReference type="Proteomes" id="UP000016930"/>
    </source>
</evidence>
<dbReference type="HOGENOM" id="CLU_046434_1_1_1"/>
<organism evidence="3 4">
    <name type="scientific">Ceriporiopsis subvermispora (strain B)</name>
    <name type="common">White-rot fungus</name>
    <name type="synonym">Gelatoporia subvermispora</name>
    <dbReference type="NCBI Taxonomy" id="914234"/>
    <lineage>
        <taxon>Eukaryota</taxon>
        <taxon>Fungi</taxon>
        <taxon>Dikarya</taxon>
        <taxon>Basidiomycota</taxon>
        <taxon>Agaricomycotina</taxon>
        <taxon>Agaricomycetes</taxon>
        <taxon>Polyporales</taxon>
        <taxon>Gelatoporiaceae</taxon>
        <taxon>Gelatoporia</taxon>
    </lineage>
</organism>
<dbReference type="AlphaFoldDB" id="M2Q451"/>
<evidence type="ECO:0000313" key="3">
    <source>
        <dbReference type="EMBL" id="EMD31578.1"/>
    </source>
</evidence>
<protein>
    <submittedName>
        <fullName evidence="3">Uncharacterized protein</fullName>
    </submittedName>
</protein>
<keyword evidence="2" id="KW-0812">Transmembrane</keyword>
<evidence type="ECO:0000256" key="2">
    <source>
        <dbReference type="SAM" id="Phobius"/>
    </source>
</evidence>
<sequence>MAHQTTFTPPIVAQLRAHRADLARTGFYLADARVRRNVVWKRPEGTKGRSHILVQKKANALACDDIPVDPAYLILVGRVSDDSFYMTSDANWKPSSFAPSLADAKASCLLSMPPDFLELQVFRADWEEAMDNLRWLQSQVLTKGFNEALGVLIHAEETDDKVMIKIKHKLFDEDREETPVAEDAPVAANADAGNANAGNANATADGQAGNANTDADTDNQTGNAGATAGTQAGDANANAGVQANGANADDEAGNPNATADGQGVGADADAGVQAGGADAGVNTNAQAADAGADANANAQVDNANVNAGANAAAPDDEDDLGPEFHIDNWPCWTDDAKDAIEDLKFTHRVVPIPLYGLDNQLVKPCDYRRVLRGATVEVHFSLRHWSIGKRGKRDGEEPRGLDAFSADVFAIHVVKPAPPPMPSTPRKRKVSSMSPVHSPVKRRRIGMWYFVLMASVLLILIFVGFVYIF</sequence>
<keyword evidence="4" id="KW-1185">Reference proteome</keyword>
<reference evidence="3 4" key="1">
    <citation type="journal article" date="2012" name="Proc. Natl. Acad. Sci. U.S.A.">
        <title>Comparative genomics of Ceriporiopsis subvermispora and Phanerochaete chrysosporium provide insight into selective ligninolysis.</title>
        <authorList>
            <person name="Fernandez-Fueyo E."/>
            <person name="Ruiz-Duenas F.J."/>
            <person name="Ferreira P."/>
            <person name="Floudas D."/>
            <person name="Hibbett D.S."/>
            <person name="Canessa P."/>
            <person name="Larrondo L.F."/>
            <person name="James T.Y."/>
            <person name="Seelenfreund D."/>
            <person name="Lobos S."/>
            <person name="Polanco R."/>
            <person name="Tello M."/>
            <person name="Honda Y."/>
            <person name="Watanabe T."/>
            <person name="Watanabe T."/>
            <person name="Ryu J.S."/>
            <person name="Kubicek C.P."/>
            <person name="Schmoll M."/>
            <person name="Gaskell J."/>
            <person name="Hammel K.E."/>
            <person name="St John F.J."/>
            <person name="Vanden Wymelenberg A."/>
            <person name="Sabat G."/>
            <person name="Splinter BonDurant S."/>
            <person name="Syed K."/>
            <person name="Yadav J.S."/>
            <person name="Doddapaneni H."/>
            <person name="Subramanian V."/>
            <person name="Lavin J.L."/>
            <person name="Oguiza J.A."/>
            <person name="Perez G."/>
            <person name="Pisabarro A.G."/>
            <person name="Ramirez L."/>
            <person name="Santoyo F."/>
            <person name="Master E."/>
            <person name="Coutinho P.M."/>
            <person name="Henrissat B."/>
            <person name="Lombard V."/>
            <person name="Magnuson J.K."/>
            <person name="Kuees U."/>
            <person name="Hori C."/>
            <person name="Igarashi K."/>
            <person name="Samejima M."/>
            <person name="Held B.W."/>
            <person name="Barry K.W."/>
            <person name="LaButti K.M."/>
            <person name="Lapidus A."/>
            <person name="Lindquist E.A."/>
            <person name="Lucas S.M."/>
            <person name="Riley R."/>
            <person name="Salamov A.A."/>
            <person name="Hoffmeister D."/>
            <person name="Schwenk D."/>
            <person name="Hadar Y."/>
            <person name="Yarden O."/>
            <person name="de Vries R.P."/>
            <person name="Wiebenga A."/>
            <person name="Stenlid J."/>
            <person name="Eastwood D."/>
            <person name="Grigoriev I.V."/>
            <person name="Berka R.M."/>
            <person name="Blanchette R.A."/>
            <person name="Kersten P."/>
            <person name="Martinez A.T."/>
            <person name="Vicuna R."/>
            <person name="Cullen D."/>
        </authorList>
    </citation>
    <scope>NUCLEOTIDE SEQUENCE [LARGE SCALE GENOMIC DNA]</scope>
    <source>
        <strain evidence="3 4">B</strain>
    </source>
</reference>
<keyword evidence="2" id="KW-0472">Membrane</keyword>
<accession>M2Q451</accession>
<feature type="transmembrane region" description="Helical" evidence="2">
    <location>
        <begin position="447"/>
        <end position="468"/>
    </location>
</feature>
<feature type="compositionally biased region" description="Low complexity" evidence="1">
    <location>
        <begin position="190"/>
        <end position="272"/>
    </location>
</feature>
<gene>
    <name evidence="3" type="ORF">CERSUDRAFT_78031</name>
</gene>